<feature type="transmembrane region" description="Helical" evidence="7">
    <location>
        <begin position="437"/>
        <end position="460"/>
    </location>
</feature>
<evidence type="ECO:0000256" key="2">
    <source>
        <dbReference type="ARBA" id="ARBA00006528"/>
    </source>
</evidence>
<comment type="caution">
    <text evidence="9">The sequence shown here is derived from an EMBL/GenBank/DDBJ whole genome shotgun (WGS) entry which is preliminary data.</text>
</comment>
<evidence type="ECO:0000256" key="4">
    <source>
        <dbReference type="ARBA" id="ARBA00022847"/>
    </source>
</evidence>
<organism evidence="9 10">
    <name type="scientific">Paragonimus skrjabini miyazakii</name>
    <dbReference type="NCBI Taxonomy" id="59628"/>
    <lineage>
        <taxon>Eukaryota</taxon>
        <taxon>Metazoa</taxon>
        <taxon>Spiralia</taxon>
        <taxon>Lophotrochozoa</taxon>
        <taxon>Platyhelminthes</taxon>
        <taxon>Trematoda</taxon>
        <taxon>Digenea</taxon>
        <taxon>Plagiorchiida</taxon>
        <taxon>Troglotremata</taxon>
        <taxon>Troglotrematidae</taxon>
        <taxon>Paragonimus</taxon>
    </lineage>
</organism>
<dbReference type="GO" id="GO:0015293">
    <property type="term" value="F:symporter activity"/>
    <property type="evidence" value="ECO:0007669"/>
    <property type="project" value="UniProtKB-KW"/>
</dbReference>
<feature type="transmembrane region" description="Helical" evidence="7">
    <location>
        <begin position="306"/>
        <end position="329"/>
    </location>
</feature>
<feature type="transmembrane region" description="Helical" evidence="7">
    <location>
        <begin position="407"/>
        <end position="430"/>
    </location>
</feature>
<comment type="similarity">
    <text evidence="2">Belongs to the bile acid:sodium symporter (BASS) (TC 2.A.28) family.</text>
</comment>
<dbReference type="Pfam" id="PF01758">
    <property type="entry name" value="SBF"/>
    <property type="match status" value="1"/>
</dbReference>
<feature type="transmembrane region" description="Helical" evidence="7">
    <location>
        <begin position="213"/>
        <end position="234"/>
    </location>
</feature>
<dbReference type="Proteomes" id="UP000822476">
    <property type="component" value="Unassembled WGS sequence"/>
</dbReference>
<feature type="transmembrane region" description="Helical" evidence="7">
    <location>
        <begin position="341"/>
        <end position="361"/>
    </location>
</feature>
<dbReference type="Gene3D" id="1.20.1530.20">
    <property type="match status" value="1"/>
</dbReference>
<feature type="transmembrane region" description="Helical" evidence="7">
    <location>
        <begin position="472"/>
        <end position="492"/>
    </location>
</feature>
<keyword evidence="3 7" id="KW-0812">Transmembrane</keyword>
<evidence type="ECO:0000256" key="7">
    <source>
        <dbReference type="SAM" id="Phobius"/>
    </source>
</evidence>
<feature type="chain" id="PRO_5035883228" description="Ileal sodium/bile acid cotransporter" evidence="8">
    <location>
        <begin position="22"/>
        <end position="542"/>
    </location>
</feature>
<evidence type="ECO:0000256" key="5">
    <source>
        <dbReference type="ARBA" id="ARBA00022989"/>
    </source>
</evidence>
<evidence type="ECO:0000313" key="9">
    <source>
        <dbReference type="EMBL" id="KAF7233032.1"/>
    </source>
</evidence>
<dbReference type="PANTHER" id="PTHR10361">
    <property type="entry name" value="SODIUM-BILE ACID COTRANSPORTER"/>
    <property type="match status" value="1"/>
</dbReference>
<keyword evidence="10" id="KW-1185">Reference proteome</keyword>
<evidence type="ECO:0000256" key="3">
    <source>
        <dbReference type="ARBA" id="ARBA00022692"/>
    </source>
</evidence>
<feature type="signal peptide" evidence="8">
    <location>
        <begin position="1"/>
        <end position="21"/>
    </location>
</feature>
<accession>A0A8S9YAJ5</accession>
<feature type="transmembrane region" description="Helical" evidence="7">
    <location>
        <begin position="246"/>
        <end position="271"/>
    </location>
</feature>
<dbReference type="InterPro" id="IPR002657">
    <property type="entry name" value="BilAc:Na_symport/Acr3"/>
</dbReference>
<keyword evidence="6 7" id="KW-0472">Membrane</keyword>
<proteinExistence type="inferred from homology"/>
<reference evidence="9" key="1">
    <citation type="submission" date="2019-07" db="EMBL/GenBank/DDBJ databases">
        <title>Annotation for the trematode Paragonimus miyazaki's.</title>
        <authorList>
            <person name="Choi Y.-J."/>
        </authorList>
    </citation>
    <scope>NUCLEOTIDE SEQUENCE</scope>
    <source>
        <strain evidence="9">Japan</strain>
    </source>
</reference>
<keyword evidence="4" id="KW-0769">Symport</keyword>
<comment type="subcellular location">
    <subcellularLocation>
        <location evidence="1">Membrane</location>
        <topology evidence="1">Multi-pass membrane protein</topology>
    </subcellularLocation>
</comment>
<dbReference type="GO" id="GO:0016020">
    <property type="term" value="C:membrane"/>
    <property type="evidence" value="ECO:0007669"/>
    <property type="project" value="UniProtKB-SubCell"/>
</dbReference>
<dbReference type="AlphaFoldDB" id="A0A8S9YAJ5"/>
<dbReference type="EMBL" id="JTDE01021362">
    <property type="protein sequence ID" value="KAF7233032.1"/>
    <property type="molecule type" value="Genomic_DNA"/>
</dbReference>
<evidence type="ECO:0000256" key="8">
    <source>
        <dbReference type="SAM" id="SignalP"/>
    </source>
</evidence>
<keyword evidence="8" id="KW-0732">Signal</keyword>
<dbReference type="InterPro" id="IPR004710">
    <property type="entry name" value="Bilac:Na_transpt"/>
</dbReference>
<gene>
    <name evidence="9" type="ORF">EG68_11064</name>
</gene>
<keyword evidence="5 7" id="KW-1133">Transmembrane helix</keyword>
<sequence>MLETCWYYCFLLLTLAHSCRTVPSEKRHRDFELGLEYGQKIQHDRRIFERTLAEYSQNDTYVQYIQTLQNETELEIRIEKNALRLYDDIESRQIDCRIVYNSTIPLIMSYDVDSPHAVRLGNASWYWLPVGYNDFLIPVHIFTRQIGLSYLRFWVGEASLLNSTTLKSSHSALTQFTPAPYFSTFASPPEEFNSTAILGFPVVVLRGKRVVQLAFRIMIVTMVTLFTFTMGCELDPELLKAYSRRPVGPAIGFCCQFIIMPLLAFTIAKLVPIRTEFGFGLLTIGCSPGGGASNAWALMLGGDLNLSILMTFVSFLSSLFMMPLLLFAFGRFFIDVNQVKIPYGNICIQLLQIAIPALLGLGLRFWKPKAAKWFTKLTRPLFLFFILFFLTFGIYANLSILKLIGSYPIVMPTGALLPWLGFALAALIAFGLRQPRAVVITIALETGIQNVSAAILVLLYSMPQPAGDLGAVMPITVSLFTPIPLYFIYMGITIKTRCCQKSASTELPEVRTLKEEVIPSEVVSGSKEVYDDLLERNDARQA</sequence>
<dbReference type="InterPro" id="IPR038770">
    <property type="entry name" value="Na+/solute_symporter_sf"/>
</dbReference>
<feature type="transmembrane region" description="Helical" evidence="7">
    <location>
        <begin position="381"/>
        <end position="401"/>
    </location>
</feature>
<dbReference type="OrthoDB" id="203097at2759"/>
<evidence type="ECO:0000313" key="10">
    <source>
        <dbReference type="Proteomes" id="UP000822476"/>
    </source>
</evidence>
<evidence type="ECO:0000256" key="6">
    <source>
        <dbReference type="ARBA" id="ARBA00023136"/>
    </source>
</evidence>
<dbReference type="PANTHER" id="PTHR10361:SF28">
    <property type="entry name" value="P3 PROTEIN-RELATED"/>
    <property type="match status" value="1"/>
</dbReference>
<protein>
    <recommendedName>
        <fullName evidence="11">Ileal sodium/bile acid cotransporter</fullName>
    </recommendedName>
</protein>
<keyword evidence="4" id="KW-0813">Transport</keyword>
<evidence type="ECO:0000256" key="1">
    <source>
        <dbReference type="ARBA" id="ARBA00004141"/>
    </source>
</evidence>
<name>A0A8S9YAJ5_9TREM</name>
<evidence type="ECO:0008006" key="11">
    <source>
        <dbReference type="Google" id="ProtNLM"/>
    </source>
</evidence>